<keyword evidence="2" id="KW-0812">Transmembrane</keyword>
<dbReference type="InterPro" id="IPR049224">
    <property type="entry name" value="DUF6821"/>
</dbReference>
<reference evidence="4" key="1">
    <citation type="submission" date="2023-10" db="EMBL/GenBank/DDBJ databases">
        <title>Chromosome-level genome of the transformable northern wattle, Acacia crassicarpa.</title>
        <authorList>
            <person name="Massaro I."/>
            <person name="Sinha N.R."/>
            <person name="Poethig S."/>
            <person name="Leichty A.R."/>
        </authorList>
    </citation>
    <scope>NUCLEOTIDE SEQUENCE</scope>
    <source>
        <strain evidence="4">Acra3RX</strain>
        <tissue evidence="4">Leaf</tissue>
    </source>
</reference>
<protein>
    <recommendedName>
        <fullName evidence="3">DUF6821 domain-containing protein</fullName>
    </recommendedName>
</protein>
<evidence type="ECO:0000256" key="2">
    <source>
        <dbReference type="SAM" id="Phobius"/>
    </source>
</evidence>
<dbReference type="PANTHER" id="PTHR33646:SF6">
    <property type="entry name" value="TRANSMEMBRANE PROTEIN"/>
    <property type="match status" value="1"/>
</dbReference>
<comment type="caution">
    <text evidence="4">The sequence shown here is derived from an EMBL/GenBank/DDBJ whole genome shotgun (WGS) entry which is preliminary data.</text>
</comment>
<evidence type="ECO:0000313" key="5">
    <source>
        <dbReference type="Proteomes" id="UP001293593"/>
    </source>
</evidence>
<proteinExistence type="predicted"/>
<evidence type="ECO:0000259" key="3">
    <source>
        <dbReference type="Pfam" id="PF20705"/>
    </source>
</evidence>
<name>A0AAE1JV91_9FABA</name>
<feature type="compositionally biased region" description="Basic and acidic residues" evidence="1">
    <location>
        <begin position="100"/>
        <end position="111"/>
    </location>
</feature>
<evidence type="ECO:0000313" key="4">
    <source>
        <dbReference type="EMBL" id="KAK4276258.1"/>
    </source>
</evidence>
<keyword evidence="2" id="KW-1133">Transmembrane helix</keyword>
<dbReference type="PANTHER" id="PTHR33646">
    <property type="entry name" value="GB|AAF00631.1"/>
    <property type="match status" value="1"/>
</dbReference>
<dbReference type="InterPro" id="IPR045883">
    <property type="entry name" value="At4g13530-like"/>
</dbReference>
<keyword evidence="2" id="KW-0472">Membrane</keyword>
<gene>
    <name evidence="4" type="ORF">QN277_019226</name>
</gene>
<accession>A0AAE1JV91</accession>
<dbReference type="Pfam" id="PF20705">
    <property type="entry name" value="DUF6821"/>
    <property type="match status" value="1"/>
</dbReference>
<dbReference type="Proteomes" id="UP001293593">
    <property type="component" value="Unassembled WGS sequence"/>
</dbReference>
<feature type="domain" description="DUF6821" evidence="3">
    <location>
        <begin position="220"/>
        <end position="335"/>
    </location>
</feature>
<feature type="transmembrane region" description="Helical" evidence="2">
    <location>
        <begin position="269"/>
        <end position="289"/>
    </location>
</feature>
<keyword evidence="5" id="KW-1185">Reference proteome</keyword>
<evidence type="ECO:0000256" key="1">
    <source>
        <dbReference type="SAM" id="MobiDB-lite"/>
    </source>
</evidence>
<dbReference type="EMBL" id="JAWXYG010000004">
    <property type="protein sequence ID" value="KAK4276258.1"/>
    <property type="molecule type" value="Genomic_DNA"/>
</dbReference>
<organism evidence="4 5">
    <name type="scientific">Acacia crassicarpa</name>
    <name type="common">northern wattle</name>
    <dbReference type="NCBI Taxonomy" id="499986"/>
    <lineage>
        <taxon>Eukaryota</taxon>
        <taxon>Viridiplantae</taxon>
        <taxon>Streptophyta</taxon>
        <taxon>Embryophyta</taxon>
        <taxon>Tracheophyta</taxon>
        <taxon>Spermatophyta</taxon>
        <taxon>Magnoliopsida</taxon>
        <taxon>eudicotyledons</taxon>
        <taxon>Gunneridae</taxon>
        <taxon>Pentapetalae</taxon>
        <taxon>rosids</taxon>
        <taxon>fabids</taxon>
        <taxon>Fabales</taxon>
        <taxon>Fabaceae</taxon>
        <taxon>Caesalpinioideae</taxon>
        <taxon>mimosoid clade</taxon>
        <taxon>Acacieae</taxon>
        <taxon>Acacia</taxon>
    </lineage>
</organism>
<dbReference type="AlphaFoldDB" id="A0AAE1JV91"/>
<feature type="region of interest" description="Disordered" evidence="1">
    <location>
        <begin position="54"/>
        <end position="111"/>
    </location>
</feature>
<sequence>MEGEAVDFQDWEVLHKSEDDSPLVDSANFAGVGVETDGGVLRHDYFSIDGANKYSTNVSEEGDGTEVGSVESDNPSWVDPTLDTSQYKRNNSSEFWSDSSSDRSEKQKTRDLDLTSELALAEMMKVRAVSEGIGEMEAKGKNFAKLESCDLNVTMESNTFNNPRSEDSGKVDLLDKSLENCLYDSGSVDLESLSNVKTVETSKSSDGLNGDMDSVKSIQEECSVENKSIQASEVKSDLTPSVGGEERRIVWWKVPFEVIRYCVFKVSPVWSISMAAAFMGFIILGRRLYKMKGKSQSLKLNVTMDDKKASQFMSRAARLNEAFSVVRRVPVIRPTLQAPGMTPWVVMSMR</sequence>
<feature type="compositionally biased region" description="Low complexity" evidence="1">
    <location>
        <begin position="89"/>
        <end position="99"/>
    </location>
</feature>